<evidence type="ECO:0000256" key="1">
    <source>
        <dbReference type="ARBA" id="ARBA00004913"/>
    </source>
</evidence>
<keyword evidence="4" id="KW-0012">Acyltransferase</keyword>
<evidence type="ECO:0000313" key="5">
    <source>
        <dbReference type="EMBL" id="GAA0174597.1"/>
    </source>
</evidence>
<dbReference type="PANTHER" id="PTHR31623:SF88">
    <property type="entry name" value="ACYLSUGAR ACYLTRANSFERASE 3-LIKE"/>
    <property type="match status" value="1"/>
</dbReference>
<dbReference type="EMBL" id="BAABME010026830">
    <property type="protein sequence ID" value="GAA0174597.1"/>
    <property type="molecule type" value="Genomic_DNA"/>
</dbReference>
<organism evidence="5 6">
    <name type="scientific">Lithospermum erythrorhizon</name>
    <name type="common">Purple gromwell</name>
    <name type="synonym">Lithospermum officinale var. erythrorhizon</name>
    <dbReference type="NCBI Taxonomy" id="34254"/>
    <lineage>
        <taxon>Eukaryota</taxon>
        <taxon>Viridiplantae</taxon>
        <taxon>Streptophyta</taxon>
        <taxon>Embryophyta</taxon>
        <taxon>Tracheophyta</taxon>
        <taxon>Spermatophyta</taxon>
        <taxon>Magnoliopsida</taxon>
        <taxon>eudicotyledons</taxon>
        <taxon>Gunneridae</taxon>
        <taxon>Pentapetalae</taxon>
        <taxon>asterids</taxon>
        <taxon>lamiids</taxon>
        <taxon>Boraginales</taxon>
        <taxon>Boraginaceae</taxon>
        <taxon>Boraginoideae</taxon>
        <taxon>Lithospermeae</taxon>
        <taxon>Lithospermum</taxon>
    </lineage>
</organism>
<keyword evidence="3" id="KW-0808">Transferase</keyword>
<dbReference type="AlphaFoldDB" id="A0AAV3RJX6"/>
<dbReference type="Pfam" id="PF02458">
    <property type="entry name" value="Transferase"/>
    <property type="match status" value="1"/>
</dbReference>
<sequence length="396" mass="43687">MSMTFFYPKNTNNSIPNSQISQLIQESLSKALSTYYSFAGILKGDDCVSCTDEGATFVETEITECSMSQILNNPNVSVQNVLYPKGIPWSSSYEDHTLLYAQLNHFKCGGKALGVSLSHKIADGCTMAHIIRHWAAVARQSGDDLRPILNGDSIFPPIKDCDPPPQPEQKGERVITKRFVFDQSNIKKLKAIGSTESGVKNPTRVEVVTALVYKAAMAASMEFSRKFEPSAVTHISNLRSLVNPPMPGTTVENASMFYSIATVDEGDIKFGTLIDQLRKSKEKMVQNCRVLENGNHFSATIKSFQEVATLAGGSQDFDIYAFSSICNFGLHQVDFGWGKPVAMNLAASPQNRFVGLVDDHHGTGIEVAVTLDENFMTIFEKNKELARYTSTWATEY</sequence>
<evidence type="ECO:0008006" key="7">
    <source>
        <dbReference type="Google" id="ProtNLM"/>
    </source>
</evidence>
<evidence type="ECO:0000313" key="6">
    <source>
        <dbReference type="Proteomes" id="UP001454036"/>
    </source>
</evidence>
<comment type="pathway">
    <text evidence="1">Alkaloid biosynthesis.</text>
</comment>
<keyword evidence="6" id="KW-1185">Reference proteome</keyword>
<evidence type="ECO:0000256" key="4">
    <source>
        <dbReference type="ARBA" id="ARBA00023315"/>
    </source>
</evidence>
<comment type="similarity">
    <text evidence="2">Belongs to the plant acyltransferase family.</text>
</comment>
<comment type="caution">
    <text evidence="5">The sequence shown here is derived from an EMBL/GenBank/DDBJ whole genome shotgun (WGS) entry which is preliminary data.</text>
</comment>
<protein>
    <recommendedName>
        <fullName evidence="7">Transferase, Chloramphenicol acetyltransferase-like domain protein</fullName>
    </recommendedName>
</protein>
<name>A0AAV3RJX6_LITER</name>
<evidence type="ECO:0000256" key="3">
    <source>
        <dbReference type="ARBA" id="ARBA00022679"/>
    </source>
</evidence>
<dbReference type="InterPro" id="IPR023213">
    <property type="entry name" value="CAT-like_dom_sf"/>
</dbReference>
<dbReference type="PANTHER" id="PTHR31623">
    <property type="entry name" value="F21J9.9"/>
    <property type="match status" value="1"/>
</dbReference>
<dbReference type="Gene3D" id="3.30.559.10">
    <property type="entry name" value="Chloramphenicol acetyltransferase-like domain"/>
    <property type="match status" value="2"/>
</dbReference>
<dbReference type="GO" id="GO:0016746">
    <property type="term" value="F:acyltransferase activity"/>
    <property type="evidence" value="ECO:0007669"/>
    <property type="project" value="UniProtKB-KW"/>
</dbReference>
<evidence type="ECO:0000256" key="2">
    <source>
        <dbReference type="ARBA" id="ARBA00009861"/>
    </source>
</evidence>
<reference evidence="5 6" key="1">
    <citation type="submission" date="2024-01" db="EMBL/GenBank/DDBJ databases">
        <title>The complete chloroplast genome sequence of Lithospermum erythrorhizon: insights into the phylogenetic relationship among Boraginaceae species and the maternal lineages of purple gromwells.</title>
        <authorList>
            <person name="Okada T."/>
            <person name="Watanabe K."/>
        </authorList>
    </citation>
    <scope>NUCLEOTIDE SEQUENCE [LARGE SCALE GENOMIC DNA]</scope>
</reference>
<gene>
    <name evidence="5" type="ORF">LIER_41745</name>
</gene>
<dbReference type="Proteomes" id="UP001454036">
    <property type="component" value="Unassembled WGS sequence"/>
</dbReference>
<accession>A0AAV3RJX6</accession>
<proteinExistence type="inferred from homology"/>